<evidence type="ECO:0000313" key="1">
    <source>
        <dbReference type="EMBL" id="GAH90321.1"/>
    </source>
</evidence>
<organism evidence="1">
    <name type="scientific">marine sediment metagenome</name>
    <dbReference type="NCBI Taxonomy" id="412755"/>
    <lineage>
        <taxon>unclassified sequences</taxon>
        <taxon>metagenomes</taxon>
        <taxon>ecological metagenomes</taxon>
    </lineage>
</organism>
<gene>
    <name evidence="1" type="ORF">S06H3_02875</name>
</gene>
<proteinExistence type="predicted"/>
<comment type="caution">
    <text evidence="1">The sequence shown here is derived from an EMBL/GenBank/DDBJ whole genome shotgun (WGS) entry which is preliminary data.</text>
</comment>
<reference evidence="1" key="1">
    <citation type="journal article" date="2014" name="Front. Microbiol.">
        <title>High frequency of phylogenetically diverse reductive dehalogenase-homologous genes in deep subseafloor sedimentary metagenomes.</title>
        <authorList>
            <person name="Kawai M."/>
            <person name="Futagami T."/>
            <person name="Toyoda A."/>
            <person name="Takaki Y."/>
            <person name="Nishi S."/>
            <person name="Hori S."/>
            <person name="Arai W."/>
            <person name="Tsubouchi T."/>
            <person name="Morono Y."/>
            <person name="Uchiyama I."/>
            <person name="Ito T."/>
            <person name="Fujiyama A."/>
            <person name="Inagaki F."/>
            <person name="Takami H."/>
        </authorList>
    </citation>
    <scope>NUCLEOTIDE SEQUENCE</scope>
    <source>
        <strain evidence="1">Expedition CK06-06</strain>
    </source>
</reference>
<dbReference type="AlphaFoldDB" id="X1J6H3"/>
<dbReference type="EMBL" id="BARV01000885">
    <property type="protein sequence ID" value="GAH90321.1"/>
    <property type="molecule type" value="Genomic_DNA"/>
</dbReference>
<sequence>MHNRKIARCLSKVQQFEAMGYWVIRPPNELQPLLRGKKSRAAFAARVKSALRAIGYGRGGWFKHDFGEKSPRYAFHLNILVDGGYLEPEILDQQKRKLRRLIYPRSVIRKWGDKLDIFYEYRQTPAEMMHTLRYCTKATFLDTAWDEALAGNLYGERYSGWWGKWDESPKWELSESARKLQTLVSLEQGKCPTCGEPIIWNKRPLPFVLVLMEAPVPLGNGYYALPDIRPPPPDAVRLTNLIELPDGDPRKQSNLVKRHGERAADILSLIDDCEL</sequence>
<protein>
    <submittedName>
        <fullName evidence="1">Uncharacterized protein</fullName>
    </submittedName>
</protein>
<accession>X1J6H3</accession>
<name>X1J6H3_9ZZZZ</name>